<organism evidence="1 2">
    <name type="scientific">Nosema granulosis</name>
    <dbReference type="NCBI Taxonomy" id="83296"/>
    <lineage>
        <taxon>Eukaryota</taxon>
        <taxon>Fungi</taxon>
        <taxon>Fungi incertae sedis</taxon>
        <taxon>Microsporidia</taxon>
        <taxon>Nosematidae</taxon>
        <taxon>Nosema</taxon>
    </lineage>
</organism>
<evidence type="ECO:0000313" key="2">
    <source>
        <dbReference type="Proteomes" id="UP000740883"/>
    </source>
</evidence>
<sequence length="163" mass="19123">MKDPMRLYTCLLEEFVFEEELDLKIELNTVKYRENFVVILGRGWIKNKNMDHRSHISLTTEEALTRLSMAKREGHEGLTCEINTKPGFRVVDVPYRIPQSLETKIYEEIARLLSKGYIRESRSSWLNNVRPVVKKDGSVRLTTNLIKLNDFVDLDSYSLPRME</sequence>
<dbReference type="Proteomes" id="UP000740883">
    <property type="component" value="Unassembled WGS sequence"/>
</dbReference>
<dbReference type="SUPFAM" id="SSF56672">
    <property type="entry name" value="DNA/RNA polymerases"/>
    <property type="match status" value="1"/>
</dbReference>
<name>A0A9P6GYX5_9MICR</name>
<gene>
    <name evidence="1" type="primary">TY3B-G_3</name>
    <name evidence="1" type="ORF">NGRA_2944</name>
</gene>
<evidence type="ECO:0000313" key="1">
    <source>
        <dbReference type="EMBL" id="KAF9760950.1"/>
    </source>
</evidence>
<protein>
    <submittedName>
        <fullName evidence="1">Transposon Ty3-G Gag-Pol polyprotein</fullName>
    </submittedName>
</protein>
<dbReference type="PANTHER" id="PTHR24559">
    <property type="entry name" value="TRANSPOSON TY3-I GAG-POL POLYPROTEIN"/>
    <property type="match status" value="1"/>
</dbReference>
<accession>A0A9P6GYX5</accession>
<dbReference type="Gene3D" id="3.10.10.10">
    <property type="entry name" value="HIV Type 1 Reverse Transcriptase, subunit A, domain 1"/>
    <property type="match status" value="1"/>
</dbReference>
<proteinExistence type="predicted"/>
<dbReference type="InterPro" id="IPR053134">
    <property type="entry name" value="RNA-dir_DNA_polymerase"/>
</dbReference>
<keyword evidence="2" id="KW-1185">Reference proteome</keyword>
<dbReference type="InterPro" id="IPR043502">
    <property type="entry name" value="DNA/RNA_pol_sf"/>
</dbReference>
<comment type="caution">
    <text evidence="1">The sequence shown here is derived from an EMBL/GenBank/DDBJ whole genome shotgun (WGS) entry which is preliminary data.</text>
</comment>
<dbReference type="PANTHER" id="PTHR24559:SF444">
    <property type="entry name" value="REVERSE TRANSCRIPTASE DOMAIN-CONTAINING PROTEIN"/>
    <property type="match status" value="1"/>
</dbReference>
<dbReference type="AlphaFoldDB" id="A0A9P6GYX5"/>
<reference evidence="1 2" key="1">
    <citation type="journal article" date="2020" name="Genome Biol. Evol.">
        <title>Comparative genomics of strictly vertically transmitted, feminizing microsporidia endosymbionts of amphipod crustaceans.</title>
        <authorList>
            <person name="Cormier A."/>
            <person name="Chebbi M.A."/>
            <person name="Giraud I."/>
            <person name="Wattier R."/>
            <person name="Teixeira M."/>
            <person name="Gilbert C."/>
            <person name="Rigaud T."/>
            <person name="Cordaux R."/>
        </authorList>
    </citation>
    <scope>NUCLEOTIDE SEQUENCE [LARGE SCALE GENOMIC DNA]</scope>
    <source>
        <strain evidence="1 2">Ou3-Ou53</strain>
    </source>
</reference>
<dbReference type="EMBL" id="SBJO01000473">
    <property type="protein sequence ID" value="KAF9760950.1"/>
    <property type="molecule type" value="Genomic_DNA"/>
</dbReference>